<comment type="caution">
    <text evidence="2">The sequence shown here is derived from an EMBL/GenBank/DDBJ whole genome shotgun (WGS) entry which is preliminary data.</text>
</comment>
<sequence>VKATTKDIERDVDNLTRELNELKYNRNTKKISLTQADNLYSSLGFYDLQYQGNETDLKDLKRKRKIMSTYKNAPTRSEFFLQELKEDLIIEAENLKNEELEQLIENVKTEKADSIITLTNAVIDIWFSKDDKQNYIQYRDEDNIFTKQSIRNDYLVSEIDFTSKSMQEETNSLEKNKKEILIRFFDTIFFLEDTGILTIDKTDIFQFGLVVPPGQEREIVRKTYSVKLALDLYIKYGGKTLKPDPSEPSFDVDIRDLYTTEFSLIKEEISNLLFELEEKAPILTPIEEVTRKTLKNPSYGGPYLNEINFFRAWLFIQTSKLEEDIEKVEDHLESSRDRLSRIRRGEITFKDIEQPYRHRRQWVERPEHSGIVRIKPIVVTAIDDAFKMIQLWTEYGKKVNVEFMQYDEEIRTDFAKLVAIKMSFSIMRFPKQYLSTTLRTFSKQDEYDIVNRFKNSYKIIIDQEKSTFG</sequence>
<accession>A0A0F9ADC0</accession>
<feature type="non-terminal residue" evidence="2">
    <location>
        <position position="469"/>
    </location>
</feature>
<keyword evidence="1" id="KW-0175">Coiled coil</keyword>
<name>A0A0F9ADC0_9ZZZZ</name>
<feature type="coiled-coil region" evidence="1">
    <location>
        <begin position="81"/>
        <end position="117"/>
    </location>
</feature>
<protein>
    <submittedName>
        <fullName evidence="2">Uncharacterized protein</fullName>
    </submittedName>
</protein>
<evidence type="ECO:0000256" key="1">
    <source>
        <dbReference type="SAM" id="Coils"/>
    </source>
</evidence>
<dbReference type="AlphaFoldDB" id="A0A0F9ADC0"/>
<gene>
    <name evidence="2" type="ORF">LCGC14_2584610</name>
</gene>
<feature type="non-terminal residue" evidence="2">
    <location>
        <position position="1"/>
    </location>
</feature>
<dbReference type="EMBL" id="LAZR01043233">
    <property type="protein sequence ID" value="KKL07579.1"/>
    <property type="molecule type" value="Genomic_DNA"/>
</dbReference>
<evidence type="ECO:0000313" key="2">
    <source>
        <dbReference type="EMBL" id="KKL07579.1"/>
    </source>
</evidence>
<proteinExistence type="predicted"/>
<organism evidence="2">
    <name type="scientific">marine sediment metagenome</name>
    <dbReference type="NCBI Taxonomy" id="412755"/>
    <lineage>
        <taxon>unclassified sequences</taxon>
        <taxon>metagenomes</taxon>
        <taxon>ecological metagenomes</taxon>
    </lineage>
</organism>
<reference evidence="2" key="1">
    <citation type="journal article" date="2015" name="Nature">
        <title>Complex archaea that bridge the gap between prokaryotes and eukaryotes.</title>
        <authorList>
            <person name="Spang A."/>
            <person name="Saw J.H."/>
            <person name="Jorgensen S.L."/>
            <person name="Zaremba-Niedzwiedzka K."/>
            <person name="Martijn J."/>
            <person name="Lind A.E."/>
            <person name="van Eijk R."/>
            <person name="Schleper C."/>
            <person name="Guy L."/>
            <person name="Ettema T.J."/>
        </authorList>
    </citation>
    <scope>NUCLEOTIDE SEQUENCE</scope>
</reference>